<dbReference type="EC" id="2.5.1.9" evidence="3"/>
<dbReference type="NCBIfam" id="NF006767">
    <property type="entry name" value="PRK09289.1"/>
    <property type="match status" value="1"/>
</dbReference>
<keyword evidence="6" id="KW-0808">Transferase</keyword>
<keyword evidence="8" id="KW-0175">Coiled coil</keyword>
<dbReference type="GO" id="GO:0009231">
    <property type="term" value="P:riboflavin biosynthetic process"/>
    <property type="evidence" value="ECO:0007669"/>
    <property type="project" value="UniProtKB-KW"/>
</dbReference>
<feature type="region of interest" description="Disordered" evidence="9">
    <location>
        <begin position="305"/>
        <end position="333"/>
    </location>
</feature>
<evidence type="ECO:0000313" key="12">
    <source>
        <dbReference type="EMBL" id="CAB9523890.1"/>
    </source>
</evidence>
<feature type="signal peptide" evidence="10">
    <location>
        <begin position="1"/>
        <end position="29"/>
    </location>
</feature>
<dbReference type="Proteomes" id="UP001153069">
    <property type="component" value="Unassembled WGS sequence"/>
</dbReference>
<evidence type="ECO:0000256" key="7">
    <source>
        <dbReference type="ARBA" id="ARBA00022737"/>
    </source>
</evidence>
<evidence type="ECO:0000256" key="10">
    <source>
        <dbReference type="SAM" id="SignalP"/>
    </source>
</evidence>
<dbReference type="GO" id="GO:0004746">
    <property type="term" value="F:riboflavin synthase activity"/>
    <property type="evidence" value="ECO:0007669"/>
    <property type="project" value="UniProtKB-EC"/>
</dbReference>
<evidence type="ECO:0000256" key="4">
    <source>
        <dbReference type="ARBA" id="ARBA00013950"/>
    </source>
</evidence>
<keyword evidence="7" id="KW-0677">Repeat</keyword>
<dbReference type="AlphaFoldDB" id="A0A9N8EP45"/>
<feature type="chain" id="PRO_5040392401" description="Riboflavin synthase" evidence="10">
    <location>
        <begin position="30"/>
        <end position="718"/>
    </location>
</feature>
<name>A0A9N8EP45_9STRA</name>
<gene>
    <name evidence="12" type="ORF">SEMRO_1468_G275220.1</name>
</gene>
<feature type="compositionally biased region" description="Polar residues" evidence="9">
    <location>
        <begin position="306"/>
        <end position="316"/>
    </location>
</feature>
<dbReference type="PANTHER" id="PTHR21098">
    <property type="entry name" value="RIBOFLAVIN SYNTHASE ALPHA CHAIN"/>
    <property type="match status" value="1"/>
</dbReference>
<dbReference type="InterPro" id="IPR017938">
    <property type="entry name" value="Riboflavin_synthase-like_b-brl"/>
</dbReference>
<feature type="compositionally biased region" description="Basic and acidic residues" evidence="9">
    <location>
        <begin position="532"/>
        <end position="541"/>
    </location>
</feature>
<organism evidence="12 13">
    <name type="scientific">Seminavis robusta</name>
    <dbReference type="NCBI Taxonomy" id="568900"/>
    <lineage>
        <taxon>Eukaryota</taxon>
        <taxon>Sar</taxon>
        <taxon>Stramenopiles</taxon>
        <taxon>Ochrophyta</taxon>
        <taxon>Bacillariophyta</taxon>
        <taxon>Bacillariophyceae</taxon>
        <taxon>Bacillariophycidae</taxon>
        <taxon>Naviculales</taxon>
        <taxon>Naviculaceae</taxon>
        <taxon>Seminavis</taxon>
    </lineage>
</organism>
<comment type="caution">
    <text evidence="12">The sequence shown here is derived from an EMBL/GenBank/DDBJ whole genome shotgun (WGS) entry which is preliminary data.</text>
</comment>
<dbReference type="FunFam" id="2.40.30.20:FF:000004">
    <property type="entry name" value="Riboflavin synthase, alpha subunit"/>
    <property type="match status" value="1"/>
</dbReference>
<proteinExistence type="predicted"/>
<feature type="region of interest" description="Disordered" evidence="9">
    <location>
        <begin position="526"/>
        <end position="695"/>
    </location>
</feature>
<evidence type="ECO:0000313" key="13">
    <source>
        <dbReference type="Proteomes" id="UP001153069"/>
    </source>
</evidence>
<feature type="domain" description="Lumazine-binding" evidence="11">
    <location>
        <begin position="157"/>
        <end position="256"/>
    </location>
</feature>
<feature type="domain" description="Lumazine-binding" evidence="11">
    <location>
        <begin position="49"/>
        <end position="156"/>
    </location>
</feature>
<dbReference type="Pfam" id="PF00677">
    <property type="entry name" value="Lum_binding"/>
    <property type="match status" value="2"/>
</dbReference>
<evidence type="ECO:0000256" key="5">
    <source>
        <dbReference type="ARBA" id="ARBA00022619"/>
    </source>
</evidence>
<dbReference type="PANTHER" id="PTHR21098:SF0">
    <property type="entry name" value="RIBOFLAVIN SYNTHASE"/>
    <property type="match status" value="1"/>
</dbReference>
<dbReference type="InterPro" id="IPR026017">
    <property type="entry name" value="Lumazine-bd_dom"/>
</dbReference>
<keyword evidence="5" id="KW-0686">Riboflavin biosynthesis</keyword>
<dbReference type="CDD" id="cd00402">
    <property type="entry name" value="Riboflavin_synthase_like"/>
    <property type="match status" value="1"/>
</dbReference>
<dbReference type="OrthoDB" id="10258924at2759"/>
<dbReference type="PROSITE" id="PS51257">
    <property type="entry name" value="PROKAR_LIPOPROTEIN"/>
    <property type="match status" value="1"/>
</dbReference>
<reference evidence="12" key="1">
    <citation type="submission" date="2020-06" db="EMBL/GenBank/DDBJ databases">
        <authorList>
            <consortium name="Plant Systems Biology data submission"/>
        </authorList>
    </citation>
    <scope>NUCLEOTIDE SEQUENCE</scope>
    <source>
        <strain evidence="12">D6</strain>
    </source>
</reference>
<evidence type="ECO:0000256" key="1">
    <source>
        <dbReference type="ARBA" id="ARBA00002803"/>
    </source>
</evidence>
<keyword evidence="13" id="KW-1185">Reference proteome</keyword>
<accession>A0A9N8EP45</accession>
<dbReference type="EMBL" id="CAICTM010001466">
    <property type="protein sequence ID" value="CAB9523890.1"/>
    <property type="molecule type" value="Genomic_DNA"/>
</dbReference>
<evidence type="ECO:0000256" key="8">
    <source>
        <dbReference type="SAM" id="Coils"/>
    </source>
</evidence>
<evidence type="ECO:0000256" key="9">
    <source>
        <dbReference type="SAM" id="MobiDB-lite"/>
    </source>
</evidence>
<feature type="coiled-coil region" evidence="8">
    <location>
        <begin position="263"/>
        <end position="297"/>
    </location>
</feature>
<feature type="compositionally biased region" description="Pro residues" evidence="9">
    <location>
        <begin position="604"/>
        <end position="625"/>
    </location>
</feature>
<protein>
    <recommendedName>
        <fullName evidence="4">Riboflavin synthase</fullName>
        <ecNumber evidence="3">2.5.1.9</ecNumber>
    </recommendedName>
</protein>
<sequence length="718" mass="80467">MKIDRRRSPVLDNTLLLLLVLLGCQWADGFLSHAHLPLCPEPSLLRHAMFTGVIDEIGTVVALEERNDMEMADGSKGKGTELTVQADSIMNGAYQGCNICVSGVCLTATDLDKDKNTFKVGLAPETTRRTYLASLNPGDRVNLERASEIGGRNSGHFVQGHVDGFAKITDKWQESDSLFFQVKVPPGDIMNYIIPKGFVAIDGTSLTISEVDKEESWFTFMLVDFTQKKIVLPDKDIGDPVNIEVDVLGKYSDNAMKAILPRIEELEFQYESLQSKARELEAMNQGLVHKLQSLESARLLEYGSATRATSPAPQQHETGRARTATTPAETTTTPAREIAETAAAAPKTPPQDNNVRRVKGPEAARINNEWRQQQEQMRDQYKVRRIQDENIPFAGVHERKAQEGGRKRVVGGPDARRIQDEWLRSQGKTVFEKEMVKESNIQDAQVIDVGDRDPFMGLSPDQDKQNTESLLEELEGNFAPEDGAGPIHDTPVIRNGVRHPAAQKGPVLGLKDAQVVDDERWNQRPRQFGHLPDAKQVDKRQSQQPQQQQQWNHQGRRMMDQRPPPGMQEHMQPPGPSQEQDRRMFGRPPPENFVRNGNSGQQPQPHPPNGPQQPPPQQHPQPPNVHPYFRPMGEFSDPWYDQSGPGRNPDVGGAGPYGPDDHQQQTRHTGTRDVLIGMKPDTGLHVNDSDDKNYPKTRELYHDQWPQTFGMSGDGKHW</sequence>
<evidence type="ECO:0000256" key="2">
    <source>
        <dbReference type="ARBA" id="ARBA00004887"/>
    </source>
</evidence>
<feature type="compositionally biased region" description="Low complexity" evidence="9">
    <location>
        <begin position="542"/>
        <end position="553"/>
    </location>
</feature>
<evidence type="ECO:0000259" key="11">
    <source>
        <dbReference type="PROSITE" id="PS51177"/>
    </source>
</evidence>
<comment type="function">
    <text evidence="1">Catalyzes the dismutation of two molecules of 6,7-dimethyl-8-ribityllumazine, resulting in the formation of riboflavin and 5-amino-6-(D-ribitylamino)uracil.</text>
</comment>
<dbReference type="NCBIfam" id="TIGR00187">
    <property type="entry name" value="ribE"/>
    <property type="match status" value="1"/>
</dbReference>
<evidence type="ECO:0000256" key="6">
    <source>
        <dbReference type="ARBA" id="ARBA00022679"/>
    </source>
</evidence>
<keyword evidence="10" id="KW-0732">Signal</keyword>
<dbReference type="PROSITE" id="PS51177">
    <property type="entry name" value="LUMAZINE_BIND"/>
    <property type="match status" value="2"/>
</dbReference>
<dbReference type="Gene3D" id="2.40.30.20">
    <property type="match status" value="2"/>
</dbReference>
<dbReference type="SUPFAM" id="SSF63380">
    <property type="entry name" value="Riboflavin synthase domain-like"/>
    <property type="match status" value="2"/>
</dbReference>
<evidence type="ECO:0000256" key="3">
    <source>
        <dbReference type="ARBA" id="ARBA00012827"/>
    </source>
</evidence>
<dbReference type="InterPro" id="IPR023366">
    <property type="entry name" value="ATP_synth_asu-like_sf"/>
</dbReference>
<feature type="compositionally biased region" description="Low complexity" evidence="9">
    <location>
        <begin position="321"/>
        <end position="333"/>
    </location>
</feature>
<comment type="pathway">
    <text evidence="2">Cofactor biosynthesis; riboflavin biosynthesis; riboflavin from 2-hydroxy-3-oxobutyl phosphate and 5-amino-6-(D-ribitylamino)uracil: step 2/2.</text>
</comment>
<dbReference type="InterPro" id="IPR001783">
    <property type="entry name" value="Lumazine-bd"/>
</dbReference>